<name>A0A069E0B0_9PROT</name>
<evidence type="ECO:0000313" key="4">
    <source>
        <dbReference type="Proteomes" id="UP000027446"/>
    </source>
</evidence>
<dbReference type="AlphaFoldDB" id="A0A069E0B0"/>
<reference evidence="3 4" key="1">
    <citation type="journal article" date="2014" name="Antonie Van Leeuwenhoek">
        <title>Hyphomonas beringensis sp. nov. and Hyphomonas chukchiensis sp. nov., isolated from surface seawater of the Bering Sea and Chukchi Sea.</title>
        <authorList>
            <person name="Li C."/>
            <person name="Lai Q."/>
            <person name="Li G."/>
            <person name="Dong C."/>
            <person name="Wang J."/>
            <person name="Liao Y."/>
            <person name="Shao Z."/>
        </authorList>
    </citation>
    <scope>NUCLEOTIDE SEQUENCE [LARGE SCALE GENOMIC DNA]</scope>
    <source>
        <strain evidence="3 4">MHS-3</strain>
    </source>
</reference>
<feature type="region of interest" description="Disordered" evidence="1">
    <location>
        <begin position="34"/>
        <end position="206"/>
    </location>
</feature>
<gene>
    <name evidence="3" type="ORF">HAD_16847</name>
</gene>
<feature type="signal peptide" evidence="2">
    <location>
        <begin position="1"/>
        <end position="17"/>
    </location>
</feature>
<evidence type="ECO:0000256" key="2">
    <source>
        <dbReference type="SAM" id="SignalP"/>
    </source>
</evidence>
<keyword evidence="4" id="KW-1185">Reference proteome</keyword>
<dbReference type="EMBL" id="ARYH01000004">
    <property type="protein sequence ID" value="KCZ82749.1"/>
    <property type="molecule type" value="Genomic_DNA"/>
</dbReference>
<feature type="chain" id="PRO_5001660571" description="Lipoprotein" evidence="2">
    <location>
        <begin position="18"/>
        <end position="206"/>
    </location>
</feature>
<dbReference type="STRING" id="1280949.HAD_16847"/>
<evidence type="ECO:0008006" key="5">
    <source>
        <dbReference type="Google" id="ProtNLM"/>
    </source>
</evidence>
<feature type="compositionally biased region" description="Pro residues" evidence="1">
    <location>
        <begin position="42"/>
        <end position="51"/>
    </location>
</feature>
<proteinExistence type="predicted"/>
<evidence type="ECO:0000256" key="1">
    <source>
        <dbReference type="SAM" id="MobiDB-lite"/>
    </source>
</evidence>
<comment type="caution">
    <text evidence="3">The sequence shown here is derived from an EMBL/GenBank/DDBJ whole genome shotgun (WGS) entry which is preliminary data.</text>
</comment>
<sequence>MGRLVFRAAVLSAAVCAAGCSTQISPQELLGMVPLNQKPEEPPPPVPPTAPQEPEKNSARIQAEQVEPSDQRSSLRKTGSHISQIPSSPDTDAVLQSAIDVDDPCLGDLQNSEQCRSSLKPKSASADAVGDSSMTLTVVAPGTGNKGTFDANRAVDEIGRGRTKSQGAQSAGSDFLSGATKPPADLAVPDQPVPGLPPGAVIIQPQ</sequence>
<dbReference type="Proteomes" id="UP000027446">
    <property type="component" value="Unassembled WGS sequence"/>
</dbReference>
<keyword evidence="2" id="KW-0732">Signal</keyword>
<protein>
    <recommendedName>
        <fullName evidence="5">Lipoprotein</fullName>
    </recommendedName>
</protein>
<evidence type="ECO:0000313" key="3">
    <source>
        <dbReference type="EMBL" id="KCZ82749.1"/>
    </source>
</evidence>
<accession>A0A069E0B0</accession>
<feature type="compositionally biased region" description="Polar residues" evidence="1">
    <location>
        <begin position="80"/>
        <end position="90"/>
    </location>
</feature>
<organism evidence="3 4">
    <name type="scientific">Hyphomonas adhaerens MHS-3</name>
    <dbReference type="NCBI Taxonomy" id="1280949"/>
    <lineage>
        <taxon>Bacteria</taxon>
        <taxon>Pseudomonadati</taxon>
        <taxon>Pseudomonadota</taxon>
        <taxon>Alphaproteobacteria</taxon>
        <taxon>Hyphomonadales</taxon>
        <taxon>Hyphomonadaceae</taxon>
        <taxon>Hyphomonas</taxon>
    </lineage>
</organism>